<evidence type="ECO:0000256" key="4">
    <source>
        <dbReference type="ARBA" id="ARBA00023136"/>
    </source>
</evidence>
<dbReference type="InterPro" id="IPR053160">
    <property type="entry name" value="MFS_DHA3_Transporter"/>
</dbReference>
<feature type="transmembrane region" description="Helical" evidence="6">
    <location>
        <begin position="335"/>
        <end position="354"/>
    </location>
</feature>
<dbReference type="CDD" id="cd06174">
    <property type="entry name" value="MFS"/>
    <property type="match status" value="1"/>
</dbReference>
<gene>
    <name evidence="8" type="ORF">WKI68_07420</name>
</gene>
<dbReference type="SUPFAM" id="SSF103473">
    <property type="entry name" value="MFS general substrate transporter"/>
    <property type="match status" value="1"/>
</dbReference>
<feature type="domain" description="Major facilitator superfamily (MFS) profile" evidence="7">
    <location>
        <begin position="39"/>
        <end position="451"/>
    </location>
</feature>
<dbReference type="InterPro" id="IPR020846">
    <property type="entry name" value="MFS_dom"/>
</dbReference>
<feature type="transmembrane region" description="Helical" evidence="6">
    <location>
        <begin position="110"/>
        <end position="128"/>
    </location>
</feature>
<sequence>MGLLRPEYDFGRERGRLNFMAAEPGVIDPAGQKHADQAPAFKAARSLALPYYAYAVLSNSLFQRGVFVVYLIDQGFSAGQIALLQTLLYLVSALAEIPTGFLADRIGRRTSIVFGQSLIALCLVGEVTLSGYPWFVAIFTLYGIGMAFVSGAETALLYDLLRRRGLEIHYVKVKSRYTALGSLTMALAIAVGGSLQKISWELVYLGAAVALVLSAVVLMARVPELRGKDVADLDEPAESGDDREGDGDGDGDTNADADGPQLGKMAVLKSVTPRLASLVLVSGLMHATMTPYFIFIQEALTHQGVATSLVSAVMSAAFLIGGFAPLLADRANRRLGVRLLVPLTLAVLIASLGFSGMEWAWLTIVVFLLAVGAPDITAVVVDDVFNQGVPSRYRSSLLSIITFVESLLIACGYFLLGWLIDTFGSGTGFAWYAAVPAVALVLSIPSVLNGRWVKAA</sequence>
<protein>
    <submittedName>
        <fullName evidence="8">MFS transporter</fullName>
    </submittedName>
</protein>
<feature type="transmembrane region" description="Helical" evidence="6">
    <location>
        <begin position="51"/>
        <end position="72"/>
    </location>
</feature>
<keyword evidence="3 6" id="KW-1133">Transmembrane helix</keyword>
<dbReference type="PROSITE" id="PS50850">
    <property type="entry name" value="MFS"/>
    <property type="match status" value="1"/>
</dbReference>
<keyword evidence="4 6" id="KW-0472">Membrane</keyword>
<feature type="transmembrane region" description="Helical" evidence="6">
    <location>
        <begin position="134"/>
        <end position="156"/>
    </location>
</feature>
<comment type="subcellular location">
    <subcellularLocation>
        <location evidence="1">Cell membrane</location>
        <topology evidence="1">Multi-pass membrane protein</topology>
    </subcellularLocation>
</comment>
<dbReference type="InterPro" id="IPR011701">
    <property type="entry name" value="MFS"/>
</dbReference>
<feature type="transmembrane region" description="Helical" evidence="6">
    <location>
        <begin position="177"/>
        <end position="196"/>
    </location>
</feature>
<feature type="transmembrane region" description="Helical" evidence="6">
    <location>
        <begin position="360"/>
        <end position="385"/>
    </location>
</feature>
<feature type="transmembrane region" description="Helical" evidence="6">
    <location>
        <begin position="428"/>
        <end position="448"/>
    </location>
</feature>
<feature type="transmembrane region" description="Helical" evidence="6">
    <location>
        <begin position="202"/>
        <end position="220"/>
    </location>
</feature>
<evidence type="ECO:0000256" key="6">
    <source>
        <dbReference type="SAM" id="Phobius"/>
    </source>
</evidence>
<dbReference type="Pfam" id="PF07690">
    <property type="entry name" value="MFS_1"/>
    <property type="match status" value="1"/>
</dbReference>
<proteinExistence type="predicted"/>
<accession>A0ABU8U1F1</accession>
<dbReference type="Proteomes" id="UP001382904">
    <property type="component" value="Unassembled WGS sequence"/>
</dbReference>
<feature type="transmembrane region" description="Helical" evidence="6">
    <location>
        <begin position="308"/>
        <end position="328"/>
    </location>
</feature>
<keyword evidence="9" id="KW-1185">Reference proteome</keyword>
<feature type="region of interest" description="Disordered" evidence="5">
    <location>
        <begin position="231"/>
        <end position="260"/>
    </location>
</feature>
<evidence type="ECO:0000256" key="5">
    <source>
        <dbReference type="SAM" id="MobiDB-lite"/>
    </source>
</evidence>
<evidence type="ECO:0000313" key="8">
    <source>
        <dbReference type="EMBL" id="MEJ8641346.1"/>
    </source>
</evidence>
<comment type="caution">
    <text evidence="8">The sequence shown here is derived from an EMBL/GenBank/DDBJ whole genome shotgun (WGS) entry which is preliminary data.</text>
</comment>
<evidence type="ECO:0000259" key="7">
    <source>
        <dbReference type="PROSITE" id="PS50850"/>
    </source>
</evidence>
<feature type="compositionally biased region" description="Acidic residues" evidence="5">
    <location>
        <begin position="232"/>
        <end position="255"/>
    </location>
</feature>
<dbReference type="Gene3D" id="1.20.1250.20">
    <property type="entry name" value="MFS general substrate transporter like domains"/>
    <property type="match status" value="1"/>
</dbReference>
<dbReference type="InterPro" id="IPR036259">
    <property type="entry name" value="MFS_trans_sf"/>
</dbReference>
<reference evidence="8 9" key="1">
    <citation type="submission" date="2024-03" db="EMBL/GenBank/DDBJ databases">
        <title>Novel Streptomyces species of biotechnological and ecological value are a feature of Machair soil.</title>
        <authorList>
            <person name="Prole J.R."/>
            <person name="Goodfellow M."/>
            <person name="Allenby N."/>
            <person name="Ward A.C."/>
        </authorList>
    </citation>
    <scope>NUCLEOTIDE SEQUENCE [LARGE SCALE GENOMIC DNA]</scope>
    <source>
        <strain evidence="8 9">MS1.HAVA.3</strain>
    </source>
</reference>
<organism evidence="8 9">
    <name type="scientific">Streptomyces caledonius</name>
    <dbReference type="NCBI Taxonomy" id="3134107"/>
    <lineage>
        <taxon>Bacteria</taxon>
        <taxon>Bacillati</taxon>
        <taxon>Actinomycetota</taxon>
        <taxon>Actinomycetes</taxon>
        <taxon>Kitasatosporales</taxon>
        <taxon>Streptomycetaceae</taxon>
        <taxon>Streptomyces</taxon>
    </lineage>
</organism>
<feature type="transmembrane region" description="Helical" evidence="6">
    <location>
        <begin position="78"/>
        <end position="98"/>
    </location>
</feature>
<dbReference type="PANTHER" id="PTHR23530">
    <property type="entry name" value="TRANSPORT PROTEIN-RELATED"/>
    <property type="match status" value="1"/>
</dbReference>
<evidence type="ECO:0000256" key="3">
    <source>
        <dbReference type="ARBA" id="ARBA00022989"/>
    </source>
</evidence>
<feature type="transmembrane region" description="Helical" evidence="6">
    <location>
        <begin position="397"/>
        <end position="416"/>
    </location>
</feature>
<evidence type="ECO:0000313" key="9">
    <source>
        <dbReference type="Proteomes" id="UP001382904"/>
    </source>
</evidence>
<evidence type="ECO:0000256" key="1">
    <source>
        <dbReference type="ARBA" id="ARBA00004651"/>
    </source>
</evidence>
<dbReference type="EMBL" id="JBBKAM010000002">
    <property type="protein sequence ID" value="MEJ8641346.1"/>
    <property type="molecule type" value="Genomic_DNA"/>
</dbReference>
<dbReference type="PROSITE" id="PS00216">
    <property type="entry name" value="SUGAR_TRANSPORT_1"/>
    <property type="match status" value="1"/>
</dbReference>
<evidence type="ECO:0000256" key="2">
    <source>
        <dbReference type="ARBA" id="ARBA00022692"/>
    </source>
</evidence>
<dbReference type="InterPro" id="IPR005829">
    <property type="entry name" value="Sugar_transporter_CS"/>
</dbReference>
<feature type="transmembrane region" description="Helical" evidence="6">
    <location>
        <begin position="275"/>
        <end position="296"/>
    </location>
</feature>
<keyword evidence="2 6" id="KW-0812">Transmembrane</keyword>
<name>A0ABU8U1F1_9ACTN</name>
<dbReference type="PANTHER" id="PTHR23530:SF1">
    <property type="entry name" value="PERMEASE, MAJOR FACILITATOR SUPERFAMILY-RELATED"/>
    <property type="match status" value="1"/>
</dbReference>